<keyword evidence="13 17" id="KW-0186">Copper</keyword>
<evidence type="ECO:0000256" key="4">
    <source>
        <dbReference type="ARBA" id="ARBA00022448"/>
    </source>
</evidence>
<dbReference type="InterPro" id="IPR008972">
    <property type="entry name" value="Cupredoxin"/>
</dbReference>
<comment type="cofactor">
    <cofactor evidence="17">
        <name>Cu cation</name>
        <dbReference type="ChEBI" id="CHEBI:23378"/>
    </cofactor>
    <text evidence="17">Binds a copper A center.</text>
</comment>
<dbReference type="EMBL" id="KY244019">
    <property type="protein sequence ID" value="APQ42945.1"/>
    <property type="molecule type" value="Genomic_DNA"/>
</dbReference>
<dbReference type="GO" id="GO:0016491">
    <property type="term" value="F:oxidoreductase activity"/>
    <property type="evidence" value="ECO:0007669"/>
    <property type="project" value="InterPro"/>
</dbReference>
<dbReference type="PANTHER" id="PTHR22888:SF9">
    <property type="entry name" value="CYTOCHROME C OXIDASE SUBUNIT 2"/>
    <property type="match status" value="1"/>
</dbReference>
<name>A0A1L6BZX2_9MOLL</name>
<sequence length="239" mass="27385">MGFMAFWGQLGFQDSSSPFMEELIFFHDHVMVVFILVMSFVGYVSLWLINNKFTSRFVMESQGLEIIWTVLPAVVLLFLALPSLQLLYLSDEIWEPNVTVKAVGHQWYWVYEFTDHFEMRFESYMIPTEDLESGEYRLLEVDERLSLPLGATIRVLVTSSDVLHSWAVPSLGVKVDAVPGRLNQVSFSTSRPGVFYGQCSELCGANHSFMPIVVEVMDNEDFCFWIFCEITSSANGFVY</sequence>
<keyword evidence="14 17" id="KW-0496">Mitochondrion</keyword>
<dbReference type="InterPro" id="IPR034210">
    <property type="entry name" value="CcO_II_C"/>
</dbReference>
<dbReference type="Pfam" id="PF00116">
    <property type="entry name" value="COX2"/>
    <property type="match status" value="1"/>
</dbReference>
<comment type="function">
    <text evidence="17">Component of the cytochrome c oxidase, the last enzyme in the mitochondrial electron transport chain which drives oxidative phosphorylation. The respiratory chain contains 3 multisubunit complexes succinate dehydrogenase (complex II, CII), ubiquinol-cytochrome c oxidoreductase (cytochrome b-c1 complex, complex III, CIII) and cytochrome c oxidase (complex IV, CIV), that cooperate to transfer electrons derived from NADH and succinate to molecular oxygen, creating an electrochemical gradient over the inner membrane that drives transmembrane transport and the ATP synthase. Cytochrome c oxidase is the component of the respiratory chain that catalyzes the reduction of oxygen to water. Electrons originating from reduced cytochrome c in the intermembrane space (IMS) are transferred via the dinuclear copper A center (CU(A)) of subunit 2 and heme A of subunit 1 to the active site in subunit 1, a binuclear center (BNC) formed by heme A3 and copper B (CU(B)). The BNC reduces molecular oxygen to 2 water molecules using 4 electrons from cytochrome c in the IMS and 4 protons from the mitochondrial matrix.</text>
</comment>
<dbReference type="CDD" id="cd13912">
    <property type="entry name" value="CcO_II_C"/>
    <property type="match status" value="1"/>
</dbReference>
<dbReference type="InterPro" id="IPR036257">
    <property type="entry name" value="Cyt_c_oxidase_su2_TM_sf"/>
</dbReference>
<evidence type="ECO:0000259" key="20">
    <source>
        <dbReference type="PROSITE" id="PS50999"/>
    </source>
</evidence>
<feature type="transmembrane region" description="Helical" evidence="18">
    <location>
        <begin position="70"/>
        <end position="89"/>
    </location>
</feature>
<evidence type="ECO:0000256" key="9">
    <source>
        <dbReference type="ARBA" id="ARBA00022842"/>
    </source>
</evidence>
<gene>
    <name evidence="21" type="primary">cox2</name>
</gene>
<keyword evidence="11 17" id="KW-0249">Electron transport</keyword>
<evidence type="ECO:0000313" key="21">
    <source>
        <dbReference type="EMBL" id="APQ42945.1"/>
    </source>
</evidence>
<reference evidence="21" key="1">
    <citation type="journal article" date="2016" name="BMC Evol. Biol.">
        <title>Monoplacophoran mitochondrial genomes: convergent gene arrangements and little phylogenetic signal.</title>
        <authorList>
            <person name="Stoger I."/>
            <person name="Kocot K.M."/>
            <person name="Poustka A.J."/>
            <person name="Wilson N.G."/>
            <person name="Ivanov D."/>
            <person name="Halanych K.M."/>
            <person name="Schrodl M."/>
        </authorList>
    </citation>
    <scope>NUCLEOTIDE SEQUENCE</scope>
</reference>
<accession>A0A1L6BZX2</accession>
<dbReference type="AlphaFoldDB" id="A0A1L6BZX2"/>
<comment type="subcellular location">
    <subcellularLocation>
        <location evidence="1 17">Mitochondrion inner membrane</location>
        <topology evidence="1 17">Multi-pass membrane protein</topology>
    </subcellularLocation>
</comment>
<dbReference type="FunFam" id="1.10.287.90:FF:000001">
    <property type="entry name" value="Cytochrome c oxidase subunit 2"/>
    <property type="match status" value="1"/>
</dbReference>
<dbReference type="NCBIfam" id="TIGR02866">
    <property type="entry name" value="CoxB"/>
    <property type="match status" value="1"/>
</dbReference>
<dbReference type="InterPro" id="IPR001505">
    <property type="entry name" value="Copper_CuA"/>
</dbReference>
<protein>
    <recommendedName>
        <fullName evidence="3 17">Cytochrome c oxidase subunit 2</fullName>
    </recommendedName>
</protein>
<dbReference type="PROSITE" id="PS50857">
    <property type="entry name" value="COX2_CUA"/>
    <property type="match status" value="1"/>
</dbReference>
<keyword evidence="9" id="KW-0460">Magnesium</keyword>
<dbReference type="GO" id="GO:0004129">
    <property type="term" value="F:cytochrome-c oxidase activity"/>
    <property type="evidence" value="ECO:0007669"/>
    <property type="project" value="UniProtKB-EC"/>
</dbReference>
<proteinExistence type="inferred from homology"/>
<evidence type="ECO:0000256" key="15">
    <source>
        <dbReference type="ARBA" id="ARBA00023136"/>
    </source>
</evidence>
<feature type="transmembrane region" description="Helical" evidence="18">
    <location>
        <begin position="29"/>
        <end position="49"/>
    </location>
</feature>
<evidence type="ECO:0000256" key="7">
    <source>
        <dbReference type="ARBA" id="ARBA00022723"/>
    </source>
</evidence>
<evidence type="ECO:0000256" key="13">
    <source>
        <dbReference type="ARBA" id="ARBA00023008"/>
    </source>
</evidence>
<evidence type="ECO:0000256" key="3">
    <source>
        <dbReference type="ARBA" id="ARBA00015946"/>
    </source>
</evidence>
<dbReference type="InterPro" id="IPR014222">
    <property type="entry name" value="Cyt_c_oxidase_su2"/>
</dbReference>
<keyword evidence="7 17" id="KW-0479">Metal-binding</keyword>
<evidence type="ECO:0000256" key="14">
    <source>
        <dbReference type="ARBA" id="ARBA00023128"/>
    </source>
</evidence>
<dbReference type="GeneID" id="30861642"/>
<evidence type="ECO:0000256" key="1">
    <source>
        <dbReference type="ARBA" id="ARBA00004448"/>
    </source>
</evidence>
<dbReference type="PRINTS" id="PR01166">
    <property type="entry name" value="CYCOXIDASEII"/>
</dbReference>
<keyword evidence="8 17" id="KW-0999">Mitochondrion inner membrane</keyword>
<dbReference type="InterPro" id="IPR011759">
    <property type="entry name" value="Cyt_c_oxidase_su2_TM_dom"/>
</dbReference>
<keyword evidence="5 17" id="KW-0679">Respiratory chain</keyword>
<evidence type="ECO:0000256" key="10">
    <source>
        <dbReference type="ARBA" id="ARBA00022967"/>
    </source>
</evidence>
<evidence type="ECO:0000256" key="17">
    <source>
        <dbReference type="RuleBase" id="RU000457"/>
    </source>
</evidence>
<keyword evidence="10" id="KW-1278">Translocase</keyword>
<dbReference type="PANTHER" id="PTHR22888">
    <property type="entry name" value="CYTOCHROME C OXIDASE, SUBUNIT II"/>
    <property type="match status" value="1"/>
</dbReference>
<dbReference type="Gene3D" id="1.10.287.90">
    <property type="match status" value="1"/>
</dbReference>
<geneLocation type="mitochondrion" evidence="21"/>
<dbReference type="FunFam" id="2.60.40.420:FF:000001">
    <property type="entry name" value="Cytochrome c oxidase subunit 2"/>
    <property type="match status" value="1"/>
</dbReference>
<comment type="similarity">
    <text evidence="2 17">Belongs to the cytochrome c oxidase subunit 2 family.</text>
</comment>
<dbReference type="Pfam" id="PF02790">
    <property type="entry name" value="COX2_TM"/>
    <property type="match status" value="1"/>
</dbReference>
<dbReference type="SUPFAM" id="SSF49503">
    <property type="entry name" value="Cupredoxins"/>
    <property type="match status" value="1"/>
</dbReference>
<dbReference type="RefSeq" id="YP_009340656.1">
    <property type="nucleotide sequence ID" value="NC_033379.1"/>
</dbReference>
<feature type="domain" description="Cytochrome oxidase subunit II transmembrane region profile" evidence="20">
    <location>
        <begin position="4"/>
        <end position="94"/>
    </location>
</feature>
<evidence type="ECO:0000256" key="8">
    <source>
        <dbReference type="ARBA" id="ARBA00022792"/>
    </source>
</evidence>
<organism evidence="21">
    <name type="scientific">Vema ewingi</name>
    <dbReference type="NCBI Taxonomy" id="1930079"/>
    <lineage>
        <taxon>Eukaryota</taxon>
        <taxon>Metazoa</taxon>
        <taxon>Spiralia</taxon>
        <taxon>Lophotrochozoa</taxon>
        <taxon>Mollusca</taxon>
        <taxon>Monoplacophora</taxon>
        <taxon>Tryblidiida</taxon>
        <taxon>Neopilinidae</taxon>
        <taxon>Vema</taxon>
    </lineage>
</organism>
<dbReference type="PROSITE" id="PS00078">
    <property type="entry name" value="COX2"/>
    <property type="match status" value="1"/>
</dbReference>
<comment type="catalytic activity">
    <reaction evidence="16">
        <text>4 Fe(II)-[cytochrome c] + O2 + 8 H(+)(in) = 4 Fe(III)-[cytochrome c] + 2 H2O + 4 H(+)(out)</text>
        <dbReference type="Rhea" id="RHEA:11436"/>
        <dbReference type="Rhea" id="RHEA-COMP:10350"/>
        <dbReference type="Rhea" id="RHEA-COMP:14399"/>
        <dbReference type="ChEBI" id="CHEBI:15377"/>
        <dbReference type="ChEBI" id="CHEBI:15378"/>
        <dbReference type="ChEBI" id="CHEBI:15379"/>
        <dbReference type="ChEBI" id="CHEBI:29033"/>
        <dbReference type="ChEBI" id="CHEBI:29034"/>
        <dbReference type="EC" id="7.1.1.9"/>
    </reaction>
    <physiologicalReaction direction="left-to-right" evidence="16">
        <dbReference type="Rhea" id="RHEA:11437"/>
    </physiologicalReaction>
</comment>
<dbReference type="InterPro" id="IPR045187">
    <property type="entry name" value="CcO_II"/>
</dbReference>
<evidence type="ECO:0000256" key="6">
    <source>
        <dbReference type="ARBA" id="ARBA00022692"/>
    </source>
</evidence>
<dbReference type="GO" id="GO:0005743">
    <property type="term" value="C:mitochondrial inner membrane"/>
    <property type="evidence" value="ECO:0007669"/>
    <property type="project" value="UniProtKB-SubCell"/>
</dbReference>
<keyword evidence="12 18" id="KW-1133">Transmembrane helix</keyword>
<evidence type="ECO:0000256" key="11">
    <source>
        <dbReference type="ARBA" id="ARBA00022982"/>
    </source>
</evidence>
<keyword evidence="15 17" id="KW-0472">Membrane</keyword>
<evidence type="ECO:0000256" key="2">
    <source>
        <dbReference type="ARBA" id="ARBA00007866"/>
    </source>
</evidence>
<dbReference type="InterPro" id="IPR002429">
    <property type="entry name" value="CcO_II-like_C"/>
</dbReference>
<dbReference type="SUPFAM" id="SSF81464">
    <property type="entry name" value="Cytochrome c oxidase subunit II-like, transmembrane region"/>
    <property type="match status" value="1"/>
</dbReference>
<feature type="domain" description="Cytochrome oxidase subunit II copper A binding" evidence="19">
    <location>
        <begin position="95"/>
        <end position="228"/>
    </location>
</feature>
<evidence type="ECO:0000256" key="5">
    <source>
        <dbReference type="ARBA" id="ARBA00022660"/>
    </source>
</evidence>
<evidence type="ECO:0000259" key="19">
    <source>
        <dbReference type="PROSITE" id="PS50857"/>
    </source>
</evidence>
<keyword evidence="4 17" id="KW-0813">Transport</keyword>
<dbReference type="GO" id="GO:0042773">
    <property type="term" value="P:ATP synthesis coupled electron transport"/>
    <property type="evidence" value="ECO:0007669"/>
    <property type="project" value="TreeGrafter"/>
</dbReference>
<evidence type="ECO:0000256" key="16">
    <source>
        <dbReference type="ARBA" id="ARBA00049512"/>
    </source>
</evidence>
<dbReference type="PROSITE" id="PS50999">
    <property type="entry name" value="COX2_TM"/>
    <property type="match status" value="1"/>
</dbReference>
<keyword evidence="6 17" id="KW-0812">Transmembrane</keyword>
<evidence type="ECO:0000256" key="18">
    <source>
        <dbReference type="SAM" id="Phobius"/>
    </source>
</evidence>
<evidence type="ECO:0000256" key="12">
    <source>
        <dbReference type="ARBA" id="ARBA00022989"/>
    </source>
</evidence>
<dbReference type="GO" id="GO:0005507">
    <property type="term" value="F:copper ion binding"/>
    <property type="evidence" value="ECO:0007669"/>
    <property type="project" value="InterPro"/>
</dbReference>
<dbReference type="CTD" id="4513"/>
<dbReference type="Gene3D" id="2.60.40.420">
    <property type="entry name" value="Cupredoxins - blue copper proteins"/>
    <property type="match status" value="1"/>
</dbReference>